<evidence type="ECO:0000313" key="2">
    <source>
        <dbReference type="Proteomes" id="UP000532373"/>
    </source>
</evidence>
<gene>
    <name evidence="1" type="ORF">HNQ96_001054</name>
</gene>
<protein>
    <submittedName>
        <fullName evidence="1">Uncharacterized protein</fullName>
    </submittedName>
</protein>
<organism evidence="1 2">
    <name type="scientific">Aminobacter carboxidus</name>
    <dbReference type="NCBI Taxonomy" id="376165"/>
    <lineage>
        <taxon>Bacteria</taxon>
        <taxon>Pseudomonadati</taxon>
        <taxon>Pseudomonadota</taxon>
        <taxon>Alphaproteobacteria</taxon>
        <taxon>Hyphomicrobiales</taxon>
        <taxon>Phyllobacteriaceae</taxon>
        <taxon>Aminobacter</taxon>
    </lineage>
</organism>
<evidence type="ECO:0000313" key="1">
    <source>
        <dbReference type="EMBL" id="MBB6465207.1"/>
    </source>
</evidence>
<name>A0A8E1WD03_9HYPH</name>
<dbReference type="EMBL" id="JACHGI010000001">
    <property type="protein sequence ID" value="MBB6465207.1"/>
    <property type="molecule type" value="Genomic_DNA"/>
</dbReference>
<proteinExistence type="predicted"/>
<sequence>MDFNPTATPNRFAIGEFHACIHLAVEHCLVHA</sequence>
<dbReference type="Proteomes" id="UP000532373">
    <property type="component" value="Unassembled WGS sequence"/>
</dbReference>
<comment type="caution">
    <text evidence="1">The sequence shown here is derived from an EMBL/GenBank/DDBJ whole genome shotgun (WGS) entry which is preliminary data.</text>
</comment>
<dbReference type="AlphaFoldDB" id="A0A8E1WD03"/>
<accession>A0A8E1WD03</accession>
<reference evidence="1 2" key="1">
    <citation type="submission" date="2020-08" db="EMBL/GenBank/DDBJ databases">
        <title>Genomic Encyclopedia of Type Strains, Phase IV (KMG-IV): sequencing the most valuable type-strain genomes for metagenomic binning, comparative biology and taxonomic classification.</title>
        <authorList>
            <person name="Goeker M."/>
        </authorList>
    </citation>
    <scope>NUCLEOTIDE SEQUENCE [LARGE SCALE GENOMIC DNA]</scope>
    <source>
        <strain evidence="1 2">DSM 17454</strain>
    </source>
</reference>